<protein>
    <submittedName>
        <fullName evidence="3">RNA-binding protein</fullName>
    </submittedName>
</protein>
<dbReference type="KEGG" id="geo:Geob_1934"/>
<dbReference type="InterPro" id="IPR012677">
    <property type="entry name" value="Nucleotide-bd_a/b_plait_sf"/>
</dbReference>
<dbReference type="GO" id="GO:0003723">
    <property type="term" value="F:RNA binding"/>
    <property type="evidence" value="ECO:0007669"/>
    <property type="project" value="InterPro"/>
</dbReference>
<dbReference type="Gene3D" id="3.30.70.330">
    <property type="match status" value="1"/>
</dbReference>
<dbReference type="PROSITE" id="PS50102">
    <property type="entry name" value="RRM"/>
    <property type="match status" value="1"/>
</dbReference>
<dbReference type="PANTHER" id="PTHR48034">
    <property type="entry name" value="TRANSFORMER-2 SEX-DETERMINING PROTEIN-RELATED"/>
    <property type="match status" value="1"/>
</dbReference>
<dbReference type="InterPro" id="IPR050441">
    <property type="entry name" value="RBM"/>
</dbReference>
<dbReference type="AlphaFoldDB" id="B9M825"/>
<dbReference type="CDD" id="cd00590">
    <property type="entry name" value="RRM_SF"/>
    <property type="match status" value="1"/>
</dbReference>
<gene>
    <name evidence="3" type="ordered locus">Geob_1934</name>
</gene>
<organism evidence="3 4">
    <name type="scientific">Geotalea daltonii (strain DSM 22248 / JCM 15807 / FRC-32)</name>
    <name type="common">Geobacter daltonii</name>
    <dbReference type="NCBI Taxonomy" id="316067"/>
    <lineage>
        <taxon>Bacteria</taxon>
        <taxon>Pseudomonadati</taxon>
        <taxon>Thermodesulfobacteriota</taxon>
        <taxon>Desulfuromonadia</taxon>
        <taxon>Geobacterales</taxon>
        <taxon>Geobacteraceae</taxon>
        <taxon>Geotalea</taxon>
    </lineage>
</organism>
<feature type="domain" description="RRM" evidence="2">
    <location>
        <begin position="3"/>
        <end position="81"/>
    </location>
</feature>
<dbReference type="SUPFAM" id="SSF54928">
    <property type="entry name" value="RNA-binding domain, RBD"/>
    <property type="match status" value="1"/>
</dbReference>
<dbReference type="OrthoDB" id="9798855at2"/>
<name>B9M825_GEODF</name>
<dbReference type="RefSeq" id="WP_012647020.1">
    <property type="nucleotide sequence ID" value="NC_011979.1"/>
</dbReference>
<sequence>MSKELYVGHISDNASEEDLRKLFSVMGTVTSVHLIVDPETNEFKHCGYVRMASGIDLKEVAETLDGALLVDRVITVSIARPQKPGMSKSGRSGKFGGPKKPGLGSKGSTAPRAGTGSKTRGEAKAGPGKKSAEGSKQIGSAKFTATPRSADSGRKDQRSGHGSKTAARPAGRRKP</sequence>
<accession>B9M825</accession>
<proteinExistence type="predicted"/>
<feature type="region of interest" description="Disordered" evidence="1">
    <location>
        <begin position="78"/>
        <end position="175"/>
    </location>
</feature>
<dbReference type="eggNOG" id="COG0724">
    <property type="taxonomic scope" value="Bacteria"/>
</dbReference>
<dbReference type="Pfam" id="PF00076">
    <property type="entry name" value="RRM_1"/>
    <property type="match status" value="1"/>
</dbReference>
<dbReference type="HOGENOM" id="CLU_012062_28_1_7"/>
<evidence type="ECO:0000259" key="2">
    <source>
        <dbReference type="PROSITE" id="PS50102"/>
    </source>
</evidence>
<evidence type="ECO:0000313" key="3">
    <source>
        <dbReference type="EMBL" id="ACM20291.1"/>
    </source>
</evidence>
<dbReference type="STRING" id="316067.Geob_1934"/>
<dbReference type="InterPro" id="IPR035979">
    <property type="entry name" value="RBD_domain_sf"/>
</dbReference>
<evidence type="ECO:0000313" key="4">
    <source>
        <dbReference type="Proteomes" id="UP000007721"/>
    </source>
</evidence>
<dbReference type="SMART" id="SM00360">
    <property type="entry name" value="RRM"/>
    <property type="match status" value="1"/>
</dbReference>
<reference evidence="3 4" key="1">
    <citation type="submission" date="2009-01" db="EMBL/GenBank/DDBJ databases">
        <title>Complete sequence of Geobacter sp. FRC-32.</title>
        <authorList>
            <consortium name="US DOE Joint Genome Institute"/>
            <person name="Lucas S."/>
            <person name="Copeland A."/>
            <person name="Lapidus A."/>
            <person name="Glavina del Rio T."/>
            <person name="Dalin E."/>
            <person name="Tice H."/>
            <person name="Bruce D."/>
            <person name="Goodwin L."/>
            <person name="Pitluck S."/>
            <person name="Saunders E."/>
            <person name="Brettin T."/>
            <person name="Detter J.C."/>
            <person name="Han C."/>
            <person name="Larimer F."/>
            <person name="Land M."/>
            <person name="Hauser L."/>
            <person name="Kyrpides N."/>
            <person name="Ovchinnikova G."/>
            <person name="Kostka J."/>
            <person name="Richardson P."/>
        </authorList>
    </citation>
    <scope>NUCLEOTIDE SEQUENCE [LARGE SCALE GENOMIC DNA]</scope>
    <source>
        <strain evidence="4">DSM 22248 / JCM 15807 / FRC-32</strain>
    </source>
</reference>
<dbReference type="EMBL" id="CP001390">
    <property type="protein sequence ID" value="ACM20291.1"/>
    <property type="molecule type" value="Genomic_DNA"/>
</dbReference>
<keyword evidence="4" id="KW-1185">Reference proteome</keyword>
<evidence type="ECO:0000256" key="1">
    <source>
        <dbReference type="SAM" id="MobiDB-lite"/>
    </source>
</evidence>
<dbReference type="Proteomes" id="UP000007721">
    <property type="component" value="Chromosome"/>
</dbReference>
<dbReference type="InterPro" id="IPR000504">
    <property type="entry name" value="RRM_dom"/>
</dbReference>
<feature type="compositionally biased region" description="Low complexity" evidence="1">
    <location>
        <begin position="85"/>
        <end position="108"/>
    </location>
</feature>